<name>A0A553K421_9ACTN</name>
<comment type="caution">
    <text evidence="7">The sequence shown here is derived from an EMBL/GenBank/DDBJ whole genome shotgun (WGS) entry which is preliminary data.</text>
</comment>
<evidence type="ECO:0000313" key="8">
    <source>
        <dbReference type="Proteomes" id="UP000317638"/>
    </source>
</evidence>
<dbReference type="Pfam" id="PF09685">
    <property type="entry name" value="MamF_MmsF"/>
    <property type="match status" value="1"/>
</dbReference>
<proteinExistence type="predicted"/>
<keyword evidence="8" id="KW-1185">Reference proteome</keyword>
<reference evidence="7 8" key="1">
    <citation type="submission" date="2019-07" db="EMBL/GenBank/DDBJ databases">
        <authorList>
            <person name="Zhou L.-Y."/>
        </authorList>
    </citation>
    <scope>NUCLEOTIDE SEQUENCE [LARGE SCALE GENOMIC DNA]</scope>
    <source>
        <strain evidence="7 8">YIM 101269</strain>
    </source>
</reference>
<keyword evidence="2 5" id="KW-0812">Transmembrane</keyword>
<accession>A0A553K421</accession>
<keyword evidence="3 5" id="KW-1133">Transmembrane helix</keyword>
<evidence type="ECO:0000313" key="7">
    <source>
        <dbReference type="EMBL" id="TRY19463.1"/>
    </source>
</evidence>
<evidence type="ECO:0000256" key="1">
    <source>
        <dbReference type="ARBA" id="ARBA00004141"/>
    </source>
</evidence>
<dbReference type="Proteomes" id="UP000317638">
    <property type="component" value="Unassembled WGS sequence"/>
</dbReference>
<keyword evidence="4 5" id="KW-0472">Membrane</keyword>
<comment type="subcellular location">
    <subcellularLocation>
        <location evidence="1">Membrane</location>
        <topology evidence="1">Multi-pass membrane protein</topology>
    </subcellularLocation>
</comment>
<gene>
    <name evidence="7" type="ORF">FOJ82_00695</name>
</gene>
<evidence type="ECO:0000256" key="3">
    <source>
        <dbReference type="ARBA" id="ARBA00022989"/>
    </source>
</evidence>
<dbReference type="InterPro" id="IPR019109">
    <property type="entry name" value="MamF_MmsF"/>
</dbReference>
<sequence length="200" mass="21540">MSTSTNMRVSDQERNAAITAIQAAYAEGRLDEPNLERRLDLALNARTRLELNQSLEGLVRFRPQTPFTAPTMPLVRAGLAGTALQRSHADGPVAGLTHLSALPFGPFGPGAVWLFAGQGTAVRREAAKALNFQVIAWVIGAVLGIAAGIFNLGFLAGIWGVSWFVLTIVSGVKAWKGEDWENPVTTIVDKRLVDEGRGHR</sequence>
<dbReference type="RefSeq" id="WP_143936552.1">
    <property type="nucleotide sequence ID" value="NZ_VKKG01000001.1"/>
</dbReference>
<evidence type="ECO:0000256" key="5">
    <source>
        <dbReference type="SAM" id="Phobius"/>
    </source>
</evidence>
<feature type="transmembrane region" description="Helical" evidence="5">
    <location>
        <begin position="130"/>
        <end position="150"/>
    </location>
</feature>
<dbReference type="EMBL" id="VKKG01000001">
    <property type="protein sequence ID" value="TRY19463.1"/>
    <property type="molecule type" value="Genomic_DNA"/>
</dbReference>
<dbReference type="InterPro" id="IPR012551">
    <property type="entry name" value="DUF1707_SHOCT-like"/>
</dbReference>
<protein>
    <submittedName>
        <fullName evidence="7">DUF1707 and DUF4870 domain-containing protein</fullName>
    </submittedName>
</protein>
<feature type="domain" description="DUF1707" evidence="6">
    <location>
        <begin position="7"/>
        <end position="58"/>
    </location>
</feature>
<dbReference type="Pfam" id="PF08044">
    <property type="entry name" value="DUF1707"/>
    <property type="match status" value="1"/>
</dbReference>
<evidence type="ECO:0000256" key="4">
    <source>
        <dbReference type="ARBA" id="ARBA00023136"/>
    </source>
</evidence>
<evidence type="ECO:0000259" key="6">
    <source>
        <dbReference type="Pfam" id="PF08044"/>
    </source>
</evidence>
<dbReference type="OrthoDB" id="3734539at2"/>
<dbReference type="AlphaFoldDB" id="A0A553K421"/>
<evidence type="ECO:0000256" key="2">
    <source>
        <dbReference type="ARBA" id="ARBA00022692"/>
    </source>
</evidence>
<organism evidence="7 8">
    <name type="scientific">Tessaracoccus rhinocerotis</name>
    <dbReference type="NCBI Taxonomy" id="1689449"/>
    <lineage>
        <taxon>Bacteria</taxon>
        <taxon>Bacillati</taxon>
        <taxon>Actinomycetota</taxon>
        <taxon>Actinomycetes</taxon>
        <taxon>Propionibacteriales</taxon>
        <taxon>Propionibacteriaceae</taxon>
        <taxon>Tessaracoccus</taxon>
    </lineage>
</organism>